<gene>
    <name evidence="5" type="ORF">SE17_23630</name>
</gene>
<evidence type="ECO:0000256" key="3">
    <source>
        <dbReference type="ARBA" id="ARBA00023027"/>
    </source>
</evidence>
<comment type="similarity">
    <text evidence="1">Belongs to the D-isomer specific 2-hydroxyacid dehydrogenase family.</text>
</comment>
<dbReference type="SUPFAM" id="SSF52283">
    <property type="entry name" value="Formate/glycerate dehydrogenase catalytic domain-like"/>
    <property type="match status" value="1"/>
</dbReference>
<keyword evidence="6" id="KW-1185">Reference proteome</keyword>
<accession>A0A0P9CXH1</accession>
<evidence type="ECO:0000313" key="5">
    <source>
        <dbReference type="EMBL" id="KPV51018.1"/>
    </source>
</evidence>
<dbReference type="InterPro" id="IPR029752">
    <property type="entry name" value="D-isomer_DH_CS1"/>
</dbReference>
<keyword evidence="2" id="KW-0560">Oxidoreductase</keyword>
<dbReference type="PANTHER" id="PTHR42789">
    <property type="entry name" value="D-ISOMER SPECIFIC 2-HYDROXYACID DEHYDROGENASE FAMILY PROTEIN (AFU_ORTHOLOGUE AFUA_6G10090)"/>
    <property type="match status" value="1"/>
</dbReference>
<dbReference type="InterPro" id="IPR050857">
    <property type="entry name" value="D-2-hydroxyacid_DH"/>
</dbReference>
<dbReference type="PROSITE" id="PS00671">
    <property type="entry name" value="D_2_HYDROXYACID_DH_3"/>
    <property type="match status" value="1"/>
</dbReference>
<evidence type="ECO:0000256" key="1">
    <source>
        <dbReference type="ARBA" id="ARBA00005854"/>
    </source>
</evidence>
<dbReference type="InterPro" id="IPR036291">
    <property type="entry name" value="NAD(P)-bd_dom_sf"/>
</dbReference>
<dbReference type="GO" id="GO:0051287">
    <property type="term" value="F:NAD binding"/>
    <property type="evidence" value="ECO:0007669"/>
    <property type="project" value="InterPro"/>
</dbReference>
<dbReference type="Gene3D" id="3.40.50.720">
    <property type="entry name" value="NAD(P)-binding Rossmann-like Domain"/>
    <property type="match status" value="2"/>
</dbReference>
<dbReference type="InterPro" id="IPR006140">
    <property type="entry name" value="D-isomer_DH_NAD-bd"/>
</dbReference>
<evidence type="ECO:0000313" key="6">
    <source>
        <dbReference type="Proteomes" id="UP000050509"/>
    </source>
</evidence>
<feature type="non-terminal residue" evidence="5">
    <location>
        <position position="243"/>
    </location>
</feature>
<dbReference type="InterPro" id="IPR029753">
    <property type="entry name" value="D-isomer_DH_CS"/>
</dbReference>
<dbReference type="PROSITE" id="PS00065">
    <property type="entry name" value="D_2_HYDROXYACID_DH_1"/>
    <property type="match status" value="1"/>
</dbReference>
<keyword evidence="3" id="KW-0520">NAD</keyword>
<feature type="domain" description="D-isomer specific 2-hydroxyacid dehydrogenase NAD-binding" evidence="4">
    <location>
        <begin position="99"/>
        <end position="241"/>
    </location>
</feature>
<name>A0A0P9CXH1_9CHLR</name>
<dbReference type="GO" id="GO:0016616">
    <property type="term" value="F:oxidoreductase activity, acting on the CH-OH group of donors, NAD or NADP as acceptor"/>
    <property type="evidence" value="ECO:0007669"/>
    <property type="project" value="InterPro"/>
</dbReference>
<organism evidence="5 6">
    <name type="scientific">Kouleothrix aurantiaca</name>
    <dbReference type="NCBI Taxonomy" id="186479"/>
    <lineage>
        <taxon>Bacteria</taxon>
        <taxon>Bacillati</taxon>
        <taxon>Chloroflexota</taxon>
        <taxon>Chloroflexia</taxon>
        <taxon>Chloroflexales</taxon>
        <taxon>Roseiflexineae</taxon>
        <taxon>Roseiflexaceae</taxon>
        <taxon>Kouleothrix</taxon>
    </lineage>
</organism>
<proteinExistence type="inferred from homology"/>
<dbReference type="Proteomes" id="UP000050509">
    <property type="component" value="Unassembled WGS sequence"/>
</dbReference>
<sequence length="243" mass="25723">MKPKVWTEVALHPEALARLQAVAEVVGGSYDTLPGAEAAVIGSSQVSTAFIEQAGPGLKLVVRHGIGYNTLDVPTATQYGVMCANTPDAPTESTAEQAVGLLLAVAKVIAKSDRWLRNNAPWTLNDLRGVEVRDRVLGVVGYGRIGRRVAEICALGLRMPTIIFDPFLSSAAALPEGMAQVDSLEALLPQADFLTLHTPLMPETTHLMSDAQFAMMKPGSFLINVSRGPVVDEAALIRAPASG</sequence>
<evidence type="ECO:0000259" key="4">
    <source>
        <dbReference type="Pfam" id="PF02826"/>
    </source>
</evidence>
<dbReference type="PANTHER" id="PTHR42789:SF1">
    <property type="entry name" value="D-ISOMER SPECIFIC 2-HYDROXYACID DEHYDROGENASE FAMILY PROTEIN (AFU_ORTHOLOGUE AFUA_6G10090)"/>
    <property type="match status" value="1"/>
</dbReference>
<dbReference type="EMBL" id="LJCR01001113">
    <property type="protein sequence ID" value="KPV51018.1"/>
    <property type="molecule type" value="Genomic_DNA"/>
</dbReference>
<dbReference type="PROSITE" id="PS00670">
    <property type="entry name" value="D_2_HYDROXYACID_DH_2"/>
    <property type="match status" value="1"/>
</dbReference>
<protein>
    <recommendedName>
        <fullName evidence="4">D-isomer specific 2-hydroxyacid dehydrogenase NAD-binding domain-containing protein</fullName>
    </recommendedName>
</protein>
<evidence type="ECO:0000256" key="2">
    <source>
        <dbReference type="ARBA" id="ARBA00023002"/>
    </source>
</evidence>
<comment type="caution">
    <text evidence="5">The sequence shown here is derived from an EMBL/GenBank/DDBJ whole genome shotgun (WGS) entry which is preliminary data.</text>
</comment>
<dbReference type="Pfam" id="PF02826">
    <property type="entry name" value="2-Hacid_dh_C"/>
    <property type="match status" value="1"/>
</dbReference>
<dbReference type="AlphaFoldDB" id="A0A0P9CXH1"/>
<reference evidence="5 6" key="1">
    <citation type="submission" date="2015-09" db="EMBL/GenBank/DDBJ databases">
        <title>Draft genome sequence of Kouleothrix aurantiaca JCM 19913.</title>
        <authorList>
            <person name="Hemp J."/>
        </authorList>
    </citation>
    <scope>NUCLEOTIDE SEQUENCE [LARGE SCALE GENOMIC DNA]</scope>
    <source>
        <strain evidence="5 6">COM-B</strain>
    </source>
</reference>
<dbReference type="SUPFAM" id="SSF51735">
    <property type="entry name" value="NAD(P)-binding Rossmann-fold domains"/>
    <property type="match status" value="1"/>
</dbReference>